<dbReference type="EMBL" id="LSSM01004694">
    <property type="protein sequence ID" value="OMJ14336.1"/>
    <property type="molecule type" value="Genomic_DNA"/>
</dbReference>
<gene>
    <name evidence="4" type="ORF">AYI69_g8638</name>
</gene>
<reference evidence="5" key="1">
    <citation type="submission" date="2017-01" db="EMBL/GenBank/DDBJ databases">
        <authorList>
            <person name="Wang Y."/>
            <person name="White M."/>
            <person name="Kvist S."/>
            <person name="Moncalvo J.-M."/>
        </authorList>
    </citation>
    <scope>NUCLEOTIDE SEQUENCE [LARGE SCALE GENOMIC DNA]</scope>
    <source>
        <strain evidence="5">ID-206-W2</strain>
    </source>
</reference>
<accession>A0A1R1XIA2</accession>
<dbReference type="AlphaFoldDB" id="A0A1R1XIA2"/>
<comment type="caution">
    <text evidence="4">The sequence shown here is derived from an EMBL/GenBank/DDBJ whole genome shotgun (WGS) entry which is preliminary data.</text>
</comment>
<proteinExistence type="predicted"/>
<sequence length="231" mass="25490">MTNIKEVSLKSLKNLEGSILVVGNSALKKLDFSGLKTVEGSIYIGANYQLNSVDFSNLESSYKVAFKHNFELINVKLTNLSKCKDLSITGSSIEDLTVDSLTKIEGDLKFSKNTKLSRLYFNSLKSIDGDLEFGTNEKTRGLEAKLEKLETVKGGVTLRGLNEINLNSLKSIGSSLLVRDNHIKSLTLPKLESVEQGICVSRNQNLENLIYENLNKVTNGGILRTIALFIQ</sequence>
<evidence type="ECO:0000313" key="5">
    <source>
        <dbReference type="Proteomes" id="UP000187429"/>
    </source>
</evidence>
<dbReference type="InterPro" id="IPR051648">
    <property type="entry name" value="CWI-Assembly_Regulator"/>
</dbReference>
<evidence type="ECO:0000313" key="4">
    <source>
        <dbReference type="EMBL" id="OMJ14336.1"/>
    </source>
</evidence>
<organism evidence="4 5">
    <name type="scientific">Smittium culicis</name>
    <dbReference type="NCBI Taxonomy" id="133412"/>
    <lineage>
        <taxon>Eukaryota</taxon>
        <taxon>Fungi</taxon>
        <taxon>Fungi incertae sedis</taxon>
        <taxon>Zoopagomycota</taxon>
        <taxon>Kickxellomycotina</taxon>
        <taxon>Harpellomycetes</taxon>
        <taxon>Harpellales</taxon>
        <taxon>Legeriomycetaceae</taxon>
        <taxon>Smittium</taxon>
    </lineage>
</organism>
<keyword evidence="5" id="KW-1185">Reference proteome</keyword>
<dbReference type="InterPro" id="IPR032675">
    <property type="entry name" value="LRR_dom_sf"/>
</dbReference>
<comment type="subcellular location">
    <subcellularLocation>
        <location evidence="1">Cell envelope</location>
    </subcellularLocation>
</comment>
<evidence type="ECO:0000256" key="2">
    <source>
        <dbReference type="ARBA" id="ARBA00022729"/>
    </source>
</evidence>
<keyword evidence="3" id="KW-0325">Glycoprotein</keyword>
<keyword evidence="2" id="KW-0732">Signal</keyword>
<evidence type="ECO:0000256" key="3">
    <source>
        <dbReference type="ARBA" id="ARBA00023180"/>
    </source>
</evidence>
<protein>
    <submittedName>
        <fullName evidence="4">Uncharacterized protein</fullName>
    </submittedName>
</protein>
<evidence type="ECO:0000256" key="1">
    <source>
        <dbReference type="ARBA" id="ARBA00004196"/>
    </source>
</evidence>
<dbReference type="OrthoDB" id="536881at2759"/>
<dbReference type="PANTHER" id="PTHR31018">
    <property type="entry name" value="SPORULATION-SPECIFIC PROTEIN-RELATED"/>
    <property type="match status" value="1"/>
</dbReference>
<dbReference type="PANTHER" id="PTHR31018:SF3">
    <property type="entry name" value="RECEPTOR PROTEIN-TYROSINE KINASE"/>
    <property type="match status" value="1"/>
</dbReference>
<dbReference type="Proteomes" id="UP000187429">
    <property type="component" value="Unassembled WGS sequence"/>
</dbReference>
<name>A0A1R1XIA2_9FUNG</name>
<dbReference type="Gene3D" id="3.80.10.10">
    <property type="entry name" value="Ribonuclease Inhibitor"/>
    <property type="match status" value="1"/>
</dbReference>
<dbReference type="SUPFAM" id="SSF52058">
    <property type="entry name" value="L domain-like"/>
    <property type="match status" value="3"/>
</dbReference>